<dbReference type="AlphaFoldDB" id="A0A177ANF0"/>
<proteinExistence type="predicted"/>
<dbReference type="EMBL" id="LWCA01003144">
    <property type="protein sequence ID" value="OAF63576.1"/>
    <property type="molecule type" value="Genomic_DNA"/>
</dbReference>
<feature type="non-terminal residue" evidence="1">
    <location>
        <position position="41"/>
    </location>
</feature>
<sequence length="41" mass="4630">MKDLNQIVTLANMSKNVSEKVVSKIKSWGITDSDVRSTLHR</sequence>
<reference evidence="1 2" key="1">
    <citation type="submission" date="2016-04" db="EMBL/GenBank/DDBJ databases">
        <title>The genome of Intoshia linei affirms orthonectids as highly simplified spiralians.</title>
        <authorList>
            <person name="Mikhailov K.V."/>
            <person name="Slusarev G.S."/>
            <person name="Nikitin M.A."/>
            <person name="Logacheva M.D."/>
            <person name="Penin A."/>
            <person name="Aleoshin V."/>
            <person name="Panchin Y.V."/>
        </authorList>
    </citation>
    <scope>NUCLEOTIDE SEQUENCE [LARGE SCALE GENOMIC DNA]</scope>
    <source>
        <strain evidence="1">Intl2013</strain>
        <tissue evidence="1">Whole animal</tissue>
    </source>
</reference>
<accession>A0A177ANF0</accession>
<gene>
    <name evidence="1" type="ORF">A3Q56_08682</name>
</gene>
<name>A0A177ANF0_9BILA</name>
<keyword evidence="2" id="KW-1185">Reference proteome</keyword>
<organism evidence="1 2">
    <name type="scientific">Intoshia linei</name>
    <dbReference type="NCBI Taxonomy" id="1819745"/>
    <lineage>
        <taxon>Eukaryota</taxon>
        <taxon>Metazoa</taxon>
        <taxon>Spiralia</taxon>
        <taxon>Lophotrochozoa</taxon>
        <taxon>Mesozoa</taxon>
        <taxon>Orthonectida</taxon>
        <taxon>Rhopaluridae</taxon>
        <taxon>Intoshia</taxon>
    </lineage>
</organism>
<comment type="caution">
    <text evidence="1">The sequence shown here is derived from an EMBL/GenBank/DDBJ whole genome shotgun (WGS) entry which is preliminary data.</text>
</comment>
<evidence type="ECO:0000313" key="2">
    <source>
        <dbReference type="Proteomes" id="UP000078046"/>
    </source>
</evidence>
<dbReference type="Proteomes" id="UP000078046">
    <property type="component" value="Unassembled WGS sequence"/>
</dbReference>
<protein>
    <submittedName>
        <fullName evidence="1">Uncharacterized protein</fullName>
    </submittedName>
</protein>
<evidence type="ECO:0000313" key="1">
    <source>
        <dbReference type="EMBL" id="OAF63576.1"/>
    </source>
</evidence>